<dbReference type="PANTHER" id="PTHR11669:SF8">
    <property type="entry name" value="DNA POLYMERASE III SUBUNIT DELTA"/>
    <property type="match status" value="1"/>
</dbReference>
<dbReference type="Pfam" id="PF13177">
    <property type="entry name" value="DNA_pol3_delta2"/>
    <property type="match status" value="1"/>
</dbReference>
<dbReference type="EMBL" id="CP000771">
    <property type="protein sequence ID" value="ABS60276.1"/>
    <property type="molecule type" value="Genomic_DNA"/>
</dbReference>
<evidence type="ECO:0000313" key="2">
    <source>
        <dbReference type="EMBL" id="ABS60276.1"/>
    </source>
</evidence>
<dbReference type="OrthoDB" id="9810148at2"/>
<evidence type="ECO:0000313" key="3">
    <source>
        <dbReference type="Proteomes" id="UP000002415"/>
    </source>
</evidence>
<dbReference type="Gene3D" id="3.40.50.300">
    <property type="entry name" value="P-loop containing nucleotide triphosphate hydrolases"/>
    <property type="match status" value="1"/>
</dbReference>
<keyword evidence="3" id="KW-1185">Reference proteome</keyword>
<dbReference type="InterPro" id="IPR050238">
    <property type="entry name" value="DNA_Rep/Repair_Clamp_Loader"/>
</dbReference>
<dbReference type="Proteomes" id="UP000002415">
    <property type="component" value="Chromosome"/>
</dbReference>
<dbReference type="InterPro" id="IPR054510">
    <property type="entry name" value="Tm0771-like_C"/>
</dbReference>
<dbReference type="PANTHER" id="PTHR11669">
    <property type="entry name" value="REPLICATION FACTOR C / DNA POLYMERASE III GAMMA-TAU SUBUNIT"/>
    <property type="match status" value="1"/>
</dbReference>
<dbReference type="Gene3D" id="1.20.272.10">
    <property type="match status" value="1"/>
</dbReference>
<sequence length="272" mass="31690">MLPSLPLLEEGKSYCIVVHNVSYGMQIIEKSIDGGIDNTFIVKPENNIGIDEIRQVIDFLDFRSNDKAKIVVVYEADKMTQEAANAFLKTLEEPPQYAKIILVTSRWSSILPTIKSRVQRINIPFPTECQELDDFERHIVFWNYDFFEQIKEKKYSIVNEEDLFDEGVSDIDRIFTLKSLIEKYQNANLDEYVKFVAKISKINNITFLKLFSKVVSWFIFKSKLSDEEKLKYIKICDEIQSSKIANFNYQLTYYVLFMALFDSQENNGGGKI</sequence>
<dbReference type="KEGG" id="fno:Fnod_0411"/>
<proteinExistence type="predicted"/>
<dbReference type="InterPro" id="IPR027417">
    <property type="entry name" value="P-loop_NTPase"/>
</dbReference>
<accession>A7HK43</accession>
<reference evidence="2 3" key="1">
    <citation type="submission" date="2007-07" db="EMBL/GenBank/DDBJ databases">
        <title>Complete sequence of Fervidobacterium nodosum Rt17-B1.</title>
        <authorList>
            <consortium name="US DOE Joint Genome Institute"/>
            <person name="Copeland A."/>
            <person name="Lucas S."/>
            <person name="Lapidus A."/>
            <person name="Barry K."/>
            <person name="Glavina del Rio T."/>
            <person name="Dalin E."/>
            <person name="Tice H."/>
            <person name="Pitluck S."/>
            <person name="Saunders E."/>
            <person name="Brettin T."/>
            <person name="Bruce D."/>
            <person name="Detter J.C."/>
            <person name="Han C."/>
            <person name="Schmutz J."/>
            <person name="Larimer F."/>
            <person name="Land M."/>
            <person name="Hauser L."/>
            <person name="Kyrpides N."/>
            <person name="Mikhailova N."/>
            <person name="Nelson K."/>
            <person name="Gogarten J.P."/>
            <person name="Noll K."/>
            <person name="Richardson P."/>
        </authorList>
    </citation>
    <scope>NUCLEOTIDE SEQUENCE [LARGE SCALE GENOMIC DNA]</scope>
    <source>
        <strain evidence="3">ATCC 35602 / DSM 5306 / Rt17-B1</strain>
    </source>
</reference>
<reference evidence="2 3" key="2">
    <citation type="journal article" date="2009" name="Proc. Natl. Acad. Sci. U.S.A.">
        <title>On the chimeric nature, thermophilic origin, and phylogenetic placement of the Thermotogales.</title>
        <authorList>
            <person name="Zhaxybayeva O."/>
            <person name="Swithers K.S."/>
            <person name="Lapierre P."/>
            <person name="Fournier G.P."/>
            <person name="Bickhart D.M."/>
            <person name="DeBoy R.T."/>
            <person name="Nelson K.E."/>
            <person name="Nesbo C.L."/>
            <person name="Doolittle W.F."/>
            <person name="Gogarten J.P."/>
            <person name="Noll K.M."/>
        </authorList>
    </citation>
    <scope>NUCLEOTIDE SEQUENCE [LARGE SCALE GENOMIC DNA]</scope>
    <source>
        <strain evidence="3">ATCC 35602 / DSM 5306 / Rt17-B1</strain>
    </source>
</reference>
<name>A7HK43_FERNB</name>
<dbReference type="AlphaFoldDB" id="A7HK43"/>
<feature type="domain" description="Tm0771-like C-terminal" evidence="1">
    <location>
        <begin position="180"/>
        <end position="262"/>
    </location>
</feature>
<dbReference type="STRING" id="381764.Fnod_0411"/>
<dbReference type="SUPFAM" id="SSF52540">
    <property type="entry name" value="P-loop containing nucleoside triphosphate hydrolases"/>
    <property type="match status" value="1"/>
</dbReference>
<dbReference type="GO" id="GO:0006261">
    <property type="term" value="P:DNA-templated DNA replication"/>
    <property type="evidence" value="ECO:0007669"/>
    <property type="project" value="TreeGrafter"/>
</dbReference>
<evidence type="ECO:0000259" key="1">
    <source>
        <dbReference type="Pfam" id="PF22227"/>
    </source>
</evidence>
<dbReference type="eggNOG" id="COG0470">
    <property type="taxonomic scope" value="Bacteria"/>
</dbReference>
<organism evidence="2 3">
    <name type="scientific">Fervidobacterium nodosum (strain ATCC 35602 / DSM 5306 / Rt17-B1)</name>
    <dbReference type="NCBI Taxonomy" id="381764"/>
    <lineage>
        <taxon>Bacteria</taxon>
        <taxon>Thermotogati</taxon>
        <taxon>Thermotogota</taxon>
        <taxon>Thermotogae</taxon>
        <taxon>Thermotogales</taxon>
        <taxon>Fervidobacteriaceae</taxon>
        <taxon>Fervidobacterium</taxon>
    </lineage>
</organism>
<dbReference type="Pfam" id="PF22227">
    <property type="entry name" value="DNA_pol3_gamma_R_C"/>
    <property type="match status" value="1"/>
</dbReference>
<protein>
    <submittedName>
        <fullName evidence="2">DNA polymerase III gamma/tau subunits-like protein</fullName>
    </submittedName>
</protein>
<gene>
    <name evidence="2" type="ordered locus">Fnod_0411</name>
</gene>
<dbReference type="HOGENOM" id="CLU_1000218_0_0_0"/>
<dbReference type="RefSeq" id="WP_011993596.1">
    <property type="nucleotide sequence ID" value="NC_009718.1"/>
</dbReference>